<evidence type="ECO:0000256" key="2">
    <source>
        <dbReference type="ARBA" id="ARBA00009178"/>
    </source>
</evidence>
<gene>
    <name evidence="10" type="ORF">FH972_015206</name>
</gene>
<evidence type="ECO:0008006" key="12">
    <source>
        <dbReference type="Google" id="ProtNLM"/>
    </source>
</evidence>
<feature type="chain" id="PRO_5024325381" description="Rapid ALkalinization Factor" evidence="9">
    <location>
        <begin position="25"/>
        <end position="75"/>
    </location>
</feature>
<keyword evidence="6" id="KW-1015">Disulfide bond</keyword>
<accession>A0A5N6RDW0</accession>
<keyword evidence="5 9" id="KW-0732">Signal</keyword>
<evidence type="ECO:0000256" key="9">
    <source>
        <dbReference type="SAM" id="SignalP"/>
    </source>
</evidence>
<dbReference type="AlphaFoldDB" id="A0A5N6RDW0"/>
<dbReference type="Proteomes" id="UP000327013">
    <property type="component" value="Chromosome 6"/>
</dbReference>
<name>A0A5N6RDW0_9ROSI</name>
<dbReference type="InterPro" id="IPR008801">
    <property type="entry name" value="RALF"/>
</dbReference>
<dbReference type="OrthoDB" id="1626802at2759"/>
<evidence type="ECO:0000256" key="4">
    <source>
        <dbReference type="ARBA" id="ARBA00022702"/>
    </source>
</evidence>
<evidence type="ECO:0000313" key="11">
    <source>
        <dbReference type="Proteomes" id="UP000327013"/>
    </source>
</evidence>
<evidence type="ECO:0000256" key="1">
    <source>
        <dbReference type="ARBA" id="ARBA00004613"/>
    </source>
</evidence>
<keyword evidence="3" id="KW-0964">Secreted</keyword>
<evidence type="ECO:0000256" key="8">
    <source>
        <dbReference type="SAM" id="MobiDB-lite"/>
    </source>
</evidence>
<evidence type="ECO:0000256" key="7">
    <source>
        <dbReference type="ARBA" id="ARBA00037228"/>
    </source>
</evidence>
<evidence type="ECO:0000313" key="10">
    <source>
        <dbReference type="EMBL" id="KAE8076566.1"/>
    </source>
</evidence>
<keyword evidence="11" id="KW-1185">Reference proteome</keyword>
<evidence type="ECO:0000256" key="6">
    <source>
        <dbReference type="ARBA" id="ARBA00023157"/>
    </source>
</evidence>
<comment type="similarity">
    <text evidence="2">Belongs to the plant rapid alkalinization factor (RALF) family.</text>
</comment>
<dbReference type="GO" id="GO:0005179">
    <property type="term" value="F:hormone activity"/>
    <property type="evidence" value="ECO:0007669"/>
    <property type="project" value="UniProtKB-KW"/>
</dbReference>
<feature type="compositionally biased region" description="Basic and acidic residues" evidence="8">
    <location>
        <begin position="59"/>
        <end position="75"/>
    </location>
</feature>
<proteinExistence type="inferred from homology"/>
<dbReference type="GO" id="GO:0005576">
    <property type="term" value="C:extracellular region"/>
    <property type="evidence" value="ECO:0007669"/>
    <property type="project" value="UniProtKB-SubCell"/>
</dbReference>
<evidence type="ECO:0000256" key="5">
    <source>
        <dbReference type="ARBA" id="ARBA00022729"/>
    </source>
</evidence>
<dbReference type="PANTHER" id="PTHR34270">
    <property type="entry name" value="PROTEIN RALF-LIKE 15-RELATED"/>
    <property type="match status" value="1"/>
</dbReference>
<keyword evidence="4" id="KW-0372">Hormone</keyword>
<reference evidence="10 11" key="1">
    <citation type="submission" date="2019-06" db="EMBL/GenBank/DDBJ databases">
        <title>A chromosomal-level reference genome of Carpinus fangiana (Coryloideae, Betulaceae).</title>
        <authorList>
            <person name="Yang X."/>
            <person name="Wang Z."/>
            <person name="Zhang L."/>
            <person name="Hao G."/>
            <person name="Liu J."/>
            <person name="Yang Y."/>
        </authorList>
    </citation>
    <scope>NUCLEOTIDE SEQUENCE [LARGE SCALE GENOMIC DNA]</scope>
    <source>
        <strain evidence="10">Cfa_2016G</strain>
        <tissue evidence="10">Leaf</tissue>
    </source>
</reference>
<evidence type="ECO:0000256" key="3">
    <source>
        <dbReference type="ARBA" id="ARBA00022525"/>
    </source>
</evidence>
<feature type="signal peptide" evidence="9">
    <location>
        <begin position="1"/>
        <end position="24"/>
    </location>
</feature>
<dbReference type="PANTHER" id="PTHR34270:SF3">
    <property type="entry name" value="PROTEIN RALF-LIKE 16-RELATED"/>
    <property type="match status" value="1"/>
</dbReference>
<dbReference type="Pfam" id="PF05498">
    <property type="entry name" value="RALF"/>
    <property type="match status" value="1"/>
</dbReference>
<dbReference type="GO" id="GO:0040008">
    <property type="term" value="P:regulation of growth"/>
    <property type="evidence" value="ECO:0007669"/>
    <property type="project" value="UniProtKB-ARBA"/>
</dbReference>
<protein>
    <recommendedName>
        <fullName evidence="12">Rapid ALkalinization Factor</fullName>
    </recommendedName>
</protein>
<sequence>MAKGVIVCLCMIILFGLLVEDSNARSISNGAVRKGASPPCGPSHGKSCVNAPPANNNDRGCEKQEECRHSPPKDD</sequence>
<dbReference type="EMBL" id="CM017326">
    <property type="protein sequence ID" value="KAE8076566.1"/>
    <property type="molecule type" value="Genomic_DNA"/>
</dbReference>
<feature type="region of interest" description="Disordered" evidence="8">
    <location>
        <begin position="53"/>
        <end position="75"/>
    </location>
</feature>
<comment type="subcellular location">
    <subcellularLocation>
        <location evidence="1">Secreted</location>
    </subcellularLocation>
</comment>
<organism evidence="10 11">
    <name type="scientific">Carpinus fangiana</name>
    <dbReference type="NCBI Taxonomy" id="176857"/>
    <lineage>
        <taxon>Eukaryota</taxon>
        <taxon>Viridiplantae</taxon>
        <taxon>Streptophyta</taxon>
        <taxon>Embryophyta</taxon>
        <taxon>Tracheophyta</taxon>
        <taxon>Spermatophyta</taxon>
        <taxon>Magnoliopsida</taxon>
        <taxon>eudicotyledons</taxon>
        <taxon>Gunneridae</taxon>
        <taxon>Pentapetalae</taxon>
        <taxon>rosids</taxon>
        <taxon>fabids</taxon>
        <taxon>Fagales</taxon>
        <taxon>Betulaceae</taxon>
        <taxon>Carpinus</taxon>
    </lineage>
</organism>
<comment type="function">
    <text evidence="7">Cell signaling peptide that may regulate plant stress, growth, and development. Mediates a rapid alkalinization of extracellular space by mediating a transient increase in the cytoplasmic Ca(2+) concentration leading to a calcium-dependent signaling events through a cell surface receptor and a concomitant activation of some intracellular mitogen-activated protein kinases.</text>
</comment>